<dbReference type="STRING" id="31958.SD37_08660"/>
<protein>
    <submittedName>
        <fullName evidence="2">Uncharacterized protein</fullName>
    </submittedName>
</protein>
<sequence length="156" mass="16940">MVLRLDVVMRRLALVGFVVFGAGGLAAVVVSLAGLARDIGYGLLFGLLSLGFAGLILLGLRRSAGSLVISAAGFSVPGVFEVRWTEVTRLRVWREKRRVGRWMHWWHYRLEWTGSGPDLLLEGDEYAYALGHLGGGARLYAALTLFAPAGVVELAE</sequence>
<keyword evidence="1" id="KW-0812">Transmembrane</keyword>
<dbReference type="Proteomes" id="UP000093695">
    <property type="component" value="Chromosome"/>
</dbReference>
<name>A0A193BU65_AMYOR</name>
<dbReference type="KEGG" id="aori:SD37_08660"/>
<reference evidence="2 3" key="1">
    <citation type="journal article" date="2015" name="Genome Announc.">
        <title>Draft Genome Sequence of Norvancomycin-Producing Strain Amycolatopsis orientalis CPCC200066.</title>
        <authorList>
            <person name="Lei X."/>
            <person name="Yuan F."/>
            <person name="Shi Y."/>
            <person name="Li X."/>
            <person name="Wang L."/>
            <person name="Hong B."/>
        </authorList>
    </citation>
    <scope>NUCLEOTIDE SEQUENCE [LARGE SCALE GENOMIC DNA]</scope>
    <source>
        <strain evidence="2 3">B-37</strain>
    </source>
</reference>
<feature type="transmembrane region" description="Helical" evidence="1">
    <location>
        <begin position="12"/>
        <end position="33"/>
    </location>
</feature>
<dbReference type="AlphaFoldDB" id="A0A193BU65"/>
<organism evidence="2 3">
    <name type="scientific">Amycolatopsis orientalis</name>
    <name type="common">Nocardia orientalis</name>
    <dbReference type="NCBI Taxonomy" id="31958"/>
    <lineage>
        <taxon>Bacteria</taxon>
        <taxon>Bacillati</taxon>
        <taxon>Actinomycetota</taxon>
        <taxon>Actinomycetes</taxon>
        <taxon>Pseudonocardiales</taxon>
        <taxon>Pseudonocardiaceae</taxon>
        <taxon>Amycolatopsis</taxon>
    </lineage>
</organism>
<dbReference type="EMBL" id="CP016174">
    <property type="protein sequence ID" value="ANN15718.1"/>
    <property type="molecule type" value="Genomic_DNA"/>
</dbReference>
<evidence type="ECO:0000256" key="1">
    <source>
        <dbReference type="SAM" id="Phobius"/>
    </source>
</evidence>
<proteinExistence type="predicted"/>
<evidence type="ECO:0000313" key="2">
    <source>
        <dbReference type="EMBL" id="ANN15718.1"/>
    </source>
</evidence>
<feature type="transmembrane region" description="Helical" evidence="1">
    <location>
        <begin position="39"/>
        <end position="60"/>
    </location>
</feature>
<gene>
    <name evidence="2" type="ORF">SD37_08660</name>
</gene>
<keyword evidence="3" id="KW-1185">Reference proteome</keyword>
<accession>A0A193BU65</accession>
<keyword evidence="1" id="KW-1133">Transmembrane helix</keyword>
<keyword evidence="1" id="KW-0472">Membrane</keyword>
<evidence type="ECO:0000313" key="3">
    <source>
        <dbReference type="Proteomes" id="UP000093695"/>
    </source>
</evidence>